<reference evidence="1 2" key="1">
    <citation type="submission" date="2024-02" db="EMBL/GenBank/DDBJ databases">
        <title>Adaptive strategies in a cosmopolitan and abundant soil bacterium.</title>
        <authorList>
            <person name="Carini P."/>
        </authorList>
    </citation>
    <scope>NUCLEOTIDE SEQUENCE [LARGE SCALE GENOMIC DNA]</scope>
    <source>
        <strain evidence="1 2">AZCC 1608</strain>
    </source>
</reference>
<evidence type="ECO:0000313" key="1">
    <source>
        <dbReference type="EMBL" id="MEH2553656.1"/>
    </source>
</evidence>
<proteinExistence type="predicted"/>
<keyword evidence="2" id="KW-1185">Reference proteome</keyword>
<name>A0ABU8B6A7_9BRAD</name>
<gene>
    <name evidence="1" type="ORF">V1286_001185</name>
</gene>
<accession>A0ABU8B6A7</accession>
<dbReference type="Proteomes" id="UP001364224">
    <property type="component" value="Unassembled WGS sequence"/>
</dbReference>
<evidence type="ECO:0000313" key="2">
    <source>
        <dbReference type="Proteomes" id="UP001364224"/>
    </source>
</evidence>
<organism evidence="1 2">
    <name type="scientific">Bradyrhizobium algeriense</name>
    <dbReference type="NCBI Taxonomy" id="634784"/>
    <lineage>
        <taxon>Bacteria</taxon>
        <taxon>Pseudomonadati</taxon>
        <taxon>Pseudomonadota</taxon>
        <taxon>Alphaproteobacteria</taxon>
        <taxon>Hyphomicrobiales</taxon>
        <taxon>Nitrobacteraceae</taxon>
        <taxon>Bradyrhizobium</taxon>
    </lineage>
</organism>
<dbReference type="RefSeq" id="WP_417021103.1">
    <property type="nucleotide sequence ID" value="NZ_JAZHRV010000001.1"/>
</dbReference>
<protein>
    <submittedName>
        <fullName evidence="1">Uncharacterized protein</fullName>
    </submittedName>
</protein>
<sequence>MIRAKDDLHLVVPQRFFVHGQHAQGDRNLYASRTRFIPEKLLGLFERTAWLLAPAGTAARTAGQGPTLDIGARMRGMWR</sequence>
<dbReference type="EMBL" id="JAZHRV010000001">
    <property type="protein sequence ID" value="MEH2553656.1"/>
    <property type="molecule type" value="Genomic_DNA"/>
</dbReference>
<comment type="caution">
    <text evidence="1">The sequence shown here is derived from an EMBL/GenBank/DDBJ whole genome shotgun (WGS) entry which is preliminary data.</text>
</comment>